<feature type="transmembrane region" description="Helical" evidence="6">
    <location>
        <begin position="131"/>
        <end position="149"/>
    </location>
</feature>
<dbReference type="InterPro" id="IPR052185">
    <property type="entry name" value="IPC_Synthase-Related"/>
</dbReference>
<feature type="domain" description="Inositolphosphotransferase Aur1/Ipt1" evidence="7">
    <location>
        <begin position="68"/>
        <end position="248"/>
    </location>
</feature>
<dbReference type="CDD" id="cd03386">
    <property type="entry name" value="PAP2_Aur1_like"/>
    <property type="match status" value="1"/>
</dbReference>
<comment type="subcellular location">
    <subcellularLocation>
        <location evidence="1">Membrane</location>
        <topology evidence="1">Multi-pass membrane protein</topology>
    </subcellularLocation>
</comment>
<evidence type="ECO:0000256" key="1">
    <source>
        <dbReference type="ARBA" id="ARBA00004141"/>
    </source>
</evidence>
<keyword evidence="3 6" id="KW-1133">Transmembrane helix</keyword>
<organism evidence="8 9">
    <name type="scientific">Actinomadura barringtoniae</name>
    <dbReference type="NCBI Taxonomy" id="1427535"/>
    <lineage>
        <taxon>Bacteria</taxon>
        <taxon>Bacillati</taxon>
        <taxon>Actinomycetota</taxon>
        <taxon>Actinomycetes</taxon>
        <taxon>Streptosporangiales</taxon>
        <taxon>Thermomonosporaceae</taxon>
        <taxon>Actinomadura</taxon>
    </lineage>
</organism>
<dbReference type="Pfam" id="PF14378">
    <property type="entry name" value="PAP2_3"/>
    <property type="match status" value="1"/>
</dbReference>
<evidence type="ECO:0000256" key="3">
    <source>
        <dbReference type="ARBA" id="ARBA00022989"/>
    </source>
</evidence>
<dbReference type="EMBL" id="JAGEOJ010000036">
    <property type="protein sequence ID" value="MBO2455408.1"/>
    <property type="molecule type" value="Genomic_DNA"/>
</dbReference>
<feature type="transmembrane region" description="Helical" evidence="6">
    <location>
        <begin position="32"/>
        <end position="49"/>
    </location>
</feature>
<evidence type="ECO:0000259" key="7">
    <source>
        <dbReference type="Pfam" id="PF14378"/>
    </source>
</evidence>
<feature type="transmembrane region" description="Helical" evidence="6">
    <location>
        <begin position="183"/>
        <end position="205"/>
    </location>
</feature>
<dbReference type="AlphaFoldDB" id="A0A939T9Q8"/>
<feature type="transmembrane region" description="Helical" evidence="6">
    <location>
        <begin position="101"/>
        <end position="119"/>
    </location>
</feature>
<keyword evidence="4 6" id="KW-0472">Membrane</keyword>
<dbReference type="InterPro" id="IPR026841">
    <property type="entry name" value="Aur1/Ipt1"/>
</dbReference>
<dbReference type="PANTHER" id="PTHR31310:SF7">
    <property type="entry name" value="PA-PHOSPHATASE RELATED-FAMILY PROTEIN DDB_G0268928"/>
    <property type="match status" value="1"/>
</dbReference>
<proteinExistence type="predicted"/>
<protein>
    <submittedName>
        <fullName evidence="8">Phosphatase PAP2 family protein</fullName>
    </submittedName>
</protein>
<dbReference type="Proteomes" id="UP000669179">
    <property type="component" value="Unassembled WGS sequence"/>
</dbReference>
<dbReference type="PANTHER" id="PTHR31310">
    <property type="match status" value="1"/>
</dbReference>
<evidence type="ECO:0000256" key="5">
    <source>
        <dbReference type="SAM" id="MobiDB-lite"/>
    </source>
</evidence>
<evidence type="ECO:0000256" key="6">
    <source>
        <dbReference type="SAM" id="Phobius"/>
    </source>
</evidence>
<gene>
    <name evidence="8" type="ORF">J4573_50605</name>
</gene>
<accession>A0A939T9Q8</accession>
<feature type="transmembrane region" description="Helical" evidence="6">
    <location>
        <begin position="236"/>
        <end position="255"/>
    </location>
</feature>
<evidence type="ECO:0000256" key="2">
    <source>
        <dbReference type="ARBA" id="ARBA00022692"/>
    </source>
</evidence>
<keyword evidence="9" id="KW-1185">Reference proteome</keyword>
<name>A0A939T9Q8_9ACTN</name>
<comment type="caution">
    <text evidence="8">The sequence shown here is derived from an EMBL/GenBank/DDBJ whole genome shotgun (WGS) entry which is preliminary data.</text>
</comment>
<sequence length="422" mass="44146">MLISRPKQQDPDRGAPTGRPRRKLLFFGGKRPFLGGELLIVFVLLEVYGELRKLADTRYSTALSHAQDILRVERFLHLDVELGMNRWLTEHRLPERIASEWYQHTHTWFTIAILLWCYLSGSAIYRPARNSLILINLVGLAIFFAVPVMPPRLIPDAGYIDTVADAGYGVTHSDPITMSPAQYAAMPSLHMAWSLWVMIVAFLLLRRYRIKWLTIIHPAMTGIVIMATANHYLMDVVAGAAVAVASFVAVGLVWAGEGTPYFGGQLIRRHKVVAPPQPVIREPSPSIPATAAATAAATATTAATTATKASAAAAASASTAATATTATAPAPAASAPAAAGTKATHTAPTAAAAAAAAVAGSMTSAATPAKAKPKVNGRSGSNGVVHPASTAGPGPGDQGPAGQDDPDLGQDVPGPGAQQIQG</sequence>
<evidence type="ECO:0000256" key="4">
    <source>
        <dbReference type="ARBA" id="ARBA00023136"/>
    </source>
</evidence>
<evidence type="ECO:0000313" key="9">
    <source>
        <dbReference type="Proteomes" id="UP000669179"/>
    </source>
</evidence>
<keyword evidence="2 6" id="KW-0812">Transmembrane</keyword>
<reference evidence="8" key="1">
    <citation type="submission" date="2021-03" db="EMBL/GenBank/DDBJ databases">
        <authorList>
            <person name="Kanchanasin P."/>
            <person name="Saeng-In P."/>
            <person name="Phongsopitanun W."/>
            <person name="Yuki M."/>
            <person name="Kudo T."/>
            <person name="Ohkuma M."/>
            <person name="Tanasupawat S."/>
        </authorList>
    </citation>
    <scope>NUCLEOTIDE SEQUENCE</scope>
    <source>
        <strain evidence="8">GKU 128</strain>
    </source>
</reference>
<feature type="region of interest" description="Disordered" evidence="5">
    <location>
        <begin position="366"/>
        <end position="422"/>
    </location>
</feature>
<dbReference type="InterPro" id="IPR036938">
    <property type="entry name" value="PAP2/HPO_sf"/>
</dbReference>
<feature type="transmembrane region" description="Helical" evidence="6">
    <location>
        <begin position="212"/>
        <end position="230"/>
    </location>
</feature>
<dbReference type="SUPFAM" id="SSF48317">
    <property type="entry name" value="Acid phosphatase/Vanadium-dependent haloperoxidase"/>
    <property type="match status" value="1"/>
</dbReference>
<evidence type="ECO:0000313" key="8">
    <source>
        <dbReference type="EMBL" id="MBO2455408.1"/>
    </source>
</evidence>
<dbReference type="GO" id="GO:0016020">
    <property type="term" value="C:membrane"/>
    <property type="evidence" value="ECO:0007669"/>
    <property type="project" value="UniProtKB-SubCell"/>
</dbReference>